<organism evidence="1 2">
    <name type="scientific">Fusarium oxysporum NRRL 32931</name>
    <dbReference type="NCBI Taxonomy" id="660029"/>
    <lineage>
        <taxon>Eukaryota</taxon>
        <taxon>Fungi</taxon>
        <taxon>Dikarya</taxon>
        <taxon>Ascomycota</taxon>
        <taxon>Pezizomycotina</taxon>
        <taxon>Sordariomycetes</taxon>
        <taxon>Hypocreomycetidae</taxon>
        <taxon>Hypocreales</taxon>
        <taxon>Nectriaceae</taxon>
        <taxon>Fusarium</taxon>
        <taxon>Fusarium oxysporum species complex</taxon>
    </lineage>
</organism>
<dbReference type="EMBL" id="KI928714">
    <property type="protein sequence ID" value="EWY79208.1"/>
    <property type="molecule type" value="Genomic_DNA"/>
</dbReference>
<dbReference type="HOGENOM" id="CLU_212892_0_0_1"/>
<reference evidence="1 2" key="1">
    <citation type="submission" date="2011-06" db="EMBL/GenBank/DDBJ databases">
        <title>The Genome Sequence of Fusarium oxysporum FOSC 3-a.</title>
        <authorList>
            <consortium name="The Broad Institute Genome Sequencing Platform"/>
            <person name="Ma L.-J."/>
            <person name="Gale L.R."/>
            <person name="Schwartz D.C."/>
            <person name="Zhou S."/>
            <person name="Corby-Kistler H."/>
            <person name="Young S.K."/>
            <person name="Zeng Q."/>
            <person name="Gargeya S."/>
            <person name="Fitzgerald M."/>
            <person name="Haas B."/>
            <person name="Abouelleil A."/>
            <person name="Alvarado L."/>
            <person name="Arachchi H.M."/>
            <person name="Berlin A."/>
            <person name="Brown A."/>
            <person name="Chapman S.B."/>
            <person name="Chen Z."/>
            <person name="Dunbar C."/>
            <person name="Freedman E."/>
            <person name="Gearin G."/>
            <person name="Gellesch M."/>
            <person name="Goldberg J."/>
            <person name="Griggs A."/>
            <person name="Gujja S."/>
            <person name="Heiman D."/>
            <person name="Howarth C."/>
            <person name="Larson L."/>
            <person name="Lui A."/>
            <person name="MacDonald P.J.P."/>
            <person name="Mehta T."/>
            <person name="Montmayeur A."/>
            <person name="Murphy C."/>
            <person name="Neiman D."/>
            <person name="Pearson M."/>
            <person name="Priest M."/>
            <person name="Roberts A."/>
            <person name="Saif S."/>
            <person name="Shea T."/>
            <person name="Shenoy N."/>
            <person name="Sisk P."/>
            <person name="Stolte C."/>
            <person name="Sykes S."/>
            <person name="Wortman J."/>
            <person name="Nusbaum C."/>
            <person name="Birren B."/>
        </authorList>
    </citation>
    <scope>NUCLEOTIDE SEQUENCE [LARGE SCALE GENOMIC DNA]</scope>
    <source>
        <strain evidence="1 2">FOSC 3-a</strain>
    </source>
</reference>
<evidence type="ECO:0000313" key="2">
    <source>
        <dbReference type="Proteomes" id="UP000030753"/>
    </source>
</evidence>
<gene>
    <name evidence="1" type="ORF">FOYG_17611</name>
</gene>
<proteinExistence type="predicted"/>
<evidence type="ECO:0000313" key="1">
    <source>
        <dbReference type="EMBL" id="EWY79208.1"/>
    </source>
</evidence>
<dbReference type="AlphaFoldDB" id="W9H9F6"/>
<accession>W9H9F6</accession>
<dbReference type="Proteomes" id="UP000030753">
    <property type="component" value="Unassembled WGS sequence"/>
</dbReference>
<protein>
    <submittedName>
        <fullName evidence="1">Uncharacterized protein</fullName>
    </submittedName>
</protein>
<name>W9H9F6_FUSOX</name>
<sequence length="55" mass="6502">MSTPVEKDSGMPNLMAGLEAYYDRGSFLVEMQLDWYTIYVRRHDSGQQRTRSEER</sequence>